<protein>
    <submittedName>
        <fullName evidence="1">Uncharacterized protein</fullName>
    </submittedName>
</protein>
<dbReference type="EMBL" id="BK015535">
    <property type="protein sequence ID" value="DAE11657.1"/>
    <property type="molecule type" value="Genomic_DNA"/>
</dbReference>
<accession>A0A8S5PYH4</accession>
<reference evidence="1" key="1">
    <citation type="journal article" date="2021" name="Proc. Natl. Acad. Sci. U.S.A.">
        <title>A Catalog of Tens of Thousands of Viruses from Human Metagenomes Reveals Hidden Associations with Chronic Diseases.</title>
        <authorList>
            <person name="Tisza M.J."/>
            <person name="Buck C.B."/>
        </authorList>
    </citation>
    <scope>NUCLEOTIDE SEQUENCE</scope>
    <source>
        <strain evidence="1">Ct2vX3</strain>
    </source>
</reference>
<sequence length="43" mass="5302">MNLLKILLLFRIIKHNLKIYFRELLARLRVYNMLLESMLKPQT</sequence>
<organism evidence="1">
    <name type="scientific">Siphoviridae sp. ct2vX3</name>
    <dbReference type="NCBI Taxonomy" id="2825318"/>
    <lineage>
        <taxon>Viruses</taxon>
        <taxon>Duplodnaviria</taxon>
        <taxon>Heunggongvirae</taxon>
        <taxon>Uroviricota</taxon>
        <taxon>Caudoviricetes</taxon>
    </lineage>
</organism>
<name>A0A8S5PYH4_9CAUD</name>
<evidence type="ECO:0000313" key="1">
    <source>
        <dbReference type="EMBL" id="DAE11657.1"/>
    </source>
</evidence>
<proteinExistence type="predicted"/>